<name>A0A7C9PJ36_9BURK</name>
<keyword evidence="2" id="KW-0732">Signal</keyword>
<keyword evidence="2" id="KW-0564">Palmitate</keyword>
<reference evidence="3 4" key="1">
    <citation type="submission" date="2020-02" db="EMBL/GenBank/DDBJ databases">
        <title>Ideonella bacterium strain TBM-1.</title>
        <authorList>
            <person name="Chen W.-M."/>
        </authorList>
    </citation>
    <scope>NUCLEOTIDE SEQUENCE [LARGE SCALE GENOMIC DNA]</scope>
    <source>
        <strain evidence="3 4">TBM-1</strain>
    </source>
</reference>
<evidence type="ECO:0000256" key="2">
    <source>
        <dbReference type="RuleBase" id="RU362097"/>
    </source>
</evidence>
<dbReference type="Gene3D" id="2.20.200.10">
    <property type="entry name" value="Outer membrane efflux proteins (OEP)"/>
    <property type="match status" value="1"/>
</dbReference>
<feature type="chain" id="PRO_5029038675" evidence="2">
    <location>
        <begin position="35"/>
        <end position="497"/>
    </location>
</feature>
<protein>
    <submittedName>
        <fullName evidence="3">Efflux transporter outer membrane subunit</fullName>
    </submittedName>
</protein>
<proteinExistence type="inferred from homology"/>
<comment type="similarity">
    <text evidence="1 2">Belongs to the outer membrane factor (OMF) (TC 1.B.17) family.</text>
</comment>
<dbReference type="InterPro" id="IPR003423">
    <property type="entry name" value="OMP_efflux"/>
</dbReference>
<dbReference type="Pfam" id="PF02321">
    <property type="entry name" value="OEP"/>
    <property type="match status" value="2"/>
</dbReference>
<dbReference type="PANTHER" id="PTHR30203:SF25">
    <property type="entry name" value="OUTER MEMBRANE PROTEIN-RELATED"/>
    <property type="match status" value="1"/>
</dbReference>
<dbReference type="InterPro" id="IPR010131">
    <property type="entry name" value="MdtP/NodT-like"/>
</dbReference>
<feature type="signal peptide" evidence="2">
    <location>
        <begin position="1"/>
        <end position="34"/>
    </location>
</feature>
<dbReference type="RefSeq" id="WP_163458350.1">
    <property type="nucleotide sequence ID" value="NZ_JAAGOH010000018.1"/>
</dbReference>
<sequence>MTALTTGRRQRAARVLRPLATLTALAWLAACATAPPQAEGPAAPPVALAPRFAHGGQPGLATAALDADWWRDHGDATLAALVDEALRTNQDIAMAQQRVAQARAGLSAQASRLWPTVGVQAAVSRSDSGLPAAVKQGVPDTRAAVVGVDLAWEIDLAGGVRAARDAAQADAWAAAAGVNGARLLVASEVGRLYFVLRGAQEQLRIVQALVDSQHQTADRVATRQREGLASALDLDRALAEVDALRAQLPPLRTLVGVAQTQLAVLLGRSPSTPVVDVETAFAWPAAQDIPPGQPGDLLRRRPDLIAAEARVSAEGLRSDEARAQWWPKLFVNALLGQQDLRLNALDLSPVRFTNVALAFSAPLFNAGRIEAGVQAQAARTDEALLAWQKSILVAVQEVESSLLVRQQQAARAVALGQNVAHRRRSLKRAESLQREGQIDALTLLDVQRSVLASELALSDSRLQQALADVQLYKALGGGLPAATADAAPVSLAARTPK</sequence>
<organism evidence="3 4">
    <name type="scientific">Ideonella livida</name>
    <dbReference type="NCBI Taxonomy" id="2707176"/>
    <lineage>
        <taxon>Bacteria</taxon>
        <taxon>Pseudomonadati</taxon>
        <taxon>Pseudomonadota</taxon>
        <taxon>Betaproteobacteria</taxon>
        <taxon>Burkholderiales</taxon>
        <taxon>Sphaerotilaceae</taxon>
        <taxon>Ideonella</taxon>
    </lineage>
</organism>
<keyword evidence="2" id="KW-0449">Lipoprotein</keyword>
<dbReference type="Gene3D" id="1.20.1600.10">
    <property type="entry name" value="Outer membrane efflux proteins (OEP)"/>
    <property type="match status" value="1"/>
</dbReference>
<dbReference type="AlphaFoldDB" id="A0A7C9PJ36"/>
<evidence type="ECO:0000313" key="3">
    <source>
        <dbReference type="EMBL" id="NDY92454.1"/>
    </source>
</evidence>
<dbReference type="GO" id="GO:0015562">
    <property type="term" value="F:efflux transmembrane transporter activity"/>
    <property type="evidence" value="ECO:0007669"/>
    <property type="project" value="InterPro"/>
</dbReference>
<keyword evidence="2" id="KW-0812">Transmembrane</keyword>
<dbReference type="SUPFAM" id="SSF56954">
    <property type="entry name" value="Outer membrane efflux proteins (OEP)"/>
    <property type="match status" value="1"/>
</dbReference>
<accession>A0A7C9PJ36</accession>
<dbReference type="EMBL" id="JAAGOH010000018">
    <property type="protein sequence ID" value="NDY92454.1"/>
    <property type="molecule type" value="Genomic_DNA"/>
</dbReference>
<dbReference type="PANTHER" id="PTHR30203">
    <property type="entry name" value="OUTER MEMBRANE CATION EFFLUX PROTEIN"/>
    <property type="match status" value="1"/>
</dbReference>
<evidence type="ECO:0000256" key="1">
    <source>
        <dbReference type="ARBA" id="ARBA00007613"/>
    </source>
</evidence>
<comment type="subcellular location">
    <subcellularLocation>
        <location evidence="2">Cell membrane</location>
        <topology evidence="2">Lipid-anchor</topology>
    </subcellularLocation>
</comment>
<comment type="caution">
    <text evidence="3">The sequence shown here is derived from an EMBL/GenBank/DDBJ whole genome shotgun (WGS) entry which is preliminary data.</text>
</comment>
<dbReference type="NCBIfam" id="TIGR01845">
    <property type="entry name" value="outer_NodT"/>
    <property type="match status" value="1"/>
</dbReference>
<keyword evidence="2" id="KW-1134">Transmembrane beta strand</keyword>
<dbReference type="GO" id="GO:0005886">
    <property type="term" value="C:plasma membrane"/>
    <property type="evidence" value="ECO:0007669"/>
    <property type="project" value="UniProtKB-SubCell"/>
</dbReference>
<keyword evidence="2" id="KW-0472">Membrane</keyword>
<evidence type="ECO:0000313" key="4">
    <source>
        <dbReference type="Proteomes" id="UP000484255"/>
    </source>
</evidence>
<gene>
    <name evidence="3" type="ORF">G3A44_14800</name>
</gene>
<dbReference type="Proteomes" id="UP000484255">
    <property type="component" value="Unassembled WGS sequence"/>
</dbReference>
<keyword evidence="4" id="KW-1185">Reference proteome</keyword>